<feature type="binding site" evidence="4">
    <location>
        <position position="130"/>
    </location>
    <ligand>
        <name>substrate</name>
    </ligand>
</feature>
<dbReference type="SUPFAM" id="SSF51621">
    <property type="entry name" value="Phosphoenolpyruvate/pyruvate domain"/>
    <property type="match status" value="1"/>
</dbReference>
<keyword evidence="8" id="KW-1185">Reference proteome</keyword>
<dbReference type="InterPro" id="IPR040442">
    <property type="entry name" value="Pyrv_kinase-like_dom_sf"/>
</dbReference>
<dbReference type="PANTHER" id="PTHR11105:SF0">
    <property type="entry name" value="CITRAMALYL-COA LYASE, MITOCHONDRIAL"/>
    <property type="match status" value="1"/>
</dbReference>
<dbReference type="InterPro" id="IPR005000">
    <property type="entry name" value="Aldolase/citrate-lyase_domain"/>
</dbReference>
<dbReference type="EMBL" id="JTDE01004107">
    <property type="protein sequence ID" value="KAF7255295.1"/>
    <property type="molecule type" value="Genomic_DNA"/>
</dbReference>
<reference evidence="7" key="1">
    <citation type="submission" date="2019-07" db="EMBL/GenBank/DDBJ databases">
        <title>Annotation for the trematode Paragonimus miyazaki's.</title>
        <authorList>
            <person name="Choi Y.-J."/>
        </authorList>
    </citation>
    <scope>NUCLEOTIDE SEQUENCE</scope>
    <source>
        <strain evidence="7">Japan</strain>
    </source>
</reference>
<comment type="caution">
    <text evidence="7">The sequence shown here is derived from an EMBL/GenBank/DDBJ whole genome shotgun (WGS) entry which is preliminary data.</text>
</comment>
<dbReference type="InterPro" id="IPR011206">
    <property type="entry name" value="Citrate_lyase_beta/mcl1/mcl2"/>
</dbReference>
<protein>
    <recommendedName>
        <fullName evidence="6">HpcH/HpaI aldolase/citrate lyase domain-containing protein</fullName>
    </recommendedName>
</protein>
<dbReference type="Gene3D" id="3.20.20.60">
    <property type="entry name" value="Phosphoenolpyruvate-binding domains"/>
    <property type="match status" value="1"/>
</dbReference>
<dbReference type="PIRSF" id="PIRSF015582">
    <property type="entry name" value="Cit_lyase_B"/>
    <property type="match status" value="1"/>
</dbReference>
<dbReference type="GO" id="GO:0106064">
    <property type="term" value="P:regulation of cobalamin metabolic process"/>
    <property type="evidence" value="ECO:0007669"/>
    <property type="project" value="TreeGrafter"/>
</dbReference>
<feature type="non-terminal residue" evidence="7">
    <location>
        <position position="1"/>
    </location>
</feature>
<dbReference type="AlphaFoldDB" id="A0A8S9YKD9"/>
<evidence type="ECO:0000256" key="2">
    <source>
        <dbReference type="ARBA" id="ARBA00022723"/>
    </source>
</evidence>
<evidence type="ECO:0000313" key="7">
    <source>
        <dbReference type="EMBL" id="KAF7255295.1"/>
    </source>
</evidence>
<keyword evidence="3 5" id="KW-0460">Magnesium</keyword>
<feature type="binding site" evidence="4">
    <location>
        <position position="209"/>
    </location>
    <ligand>
        <name>substrate</name>
    </ligand>
</feature>
<evidence type="ECO:0000259" key="6">
    <source>
        <dbReference type="Pfam" id="PF03328"/>
    </source>
</evidence>
<comment type="cofactor">
    <cofactor evidence="1">
        <name>Mg(2+)</name>
        <dbReference type="ChEBI" id="CHEBI:18420"/>
    </cofactor>
</comment>
<evidence type="ECO:0000256" key="1">
    <source>
        <dbReference type="ARBA" id="ARBA00001946"/>
    </source>
</evidence>
<dbReference type="Proteomes" id="UP000822476">
    <property type="component" value="Unassembled WGS sequence"/>
</dbReference>
<accession>A0A8S9YKD9</accession>
<evidence type="ECO:0000256" key="4">
    <source>
        <dbReference type="PIRSR" id="PIRSR015582-1"/>
    </source>
</evidence>
<gene>
    <name evidence="7" type="ORF">EG68_07424</name>
</gene>
<dbReference type="PANTHER" id="PTHR11105">
    <property type="entry name" value="CITRATE LYASE SUBUNIT BETA-RELATED"/>
    <property type="match status" value="1"/>
</dbReference>
<evidence type="ECO:0000256" key="3">
    <source>
        <dbReference type="ARBA" id="ARBA00022842"/>
    </source>
</evidence>
<name>A0A8S9YKD9_9TREM</name>
<organism evidence="7 8">
    <name type="scientific">Paragonimus skrjabini miyazakii</name>
    <dbReference type="NCBI Taxonomy" id="59628"/>
    <lineage>
        <taxon>Eukaryota</taxon>
        <taxon>Metazoa</taxon>
        <taxon>Spiralia</taxon>
        <taxon>Lophotrochozoa</taxon>
        <taxon>Platyhelminthes</taxon>
        <taxon>Trematoda</taxon>
        <taxon>Digenea</taxon>
        <taxon>Plagiorchiida</taxon>
        <taxon>Troglotremata</taxon>
        <taxon>Troglotrematidae</taxon>
        <taxon>Paragonimus</taxon>
    </lineage>
</organism>
<sequence length="388" mass="42451">AAYPFDNLFLRGLSRRLAGSLLTFSKSCGGRRYLATSPIPPITSRLWRSFFYVPGDRPKMIRKISDSYATMEASNFATHIPDLIVLDCEDAVGLDRKDEARNTVSDSLAIPNGGQFQVLREELKRTLIVRINAVDSGFAHTDLDAVLTAAIHSAEVSGGRWPGPDLFCLPKVESAEELAWLADHIDRRLANSTSVSGCRSALGLVAMIESCSAVINLPKICQTVTAKSLPIPLLGVVFGSDDYCVSLGVDRSAENTELSFARQYVPVVAKAFDLSSIDMVDIDFKDIEKLRSNCQYGAQLGFHGKQTIHPAQLPIVNGSFAPSEARIEWSRALLAEAEQHSVGHAVGAGAFNFRGRMIDRPTLRQAEHTVRLANLMNIQVSAKVHRKD</sequence>
<evidence type="ECO:0000256" key="5">
    <source>
        <dbReference type="PIRSR" id="PIRSR015582-2"/>
    </source>
</evidence>
<dbReference type="GO" id="GO:0046872">
    <property type="term" value="F:metal ion binding"/>
    <property type="evidence" value="ECO:0007669"/>
    <property type="project" value="UniProtKB-KW"/>
</dbReference>
<feature type="binding site" evidence="5">
    <location>
        <position position="242"/>
    </location>
    <ligand>
        <name>Mg(2+)</name>
        <dbReference type="ChEBI" id="CHEBI:18420"/>
    </ligand>
</feature>
<feature type="binding site" evidence="5">
    <location>
        <position position="209"/>
    </location>
    <ligand>
        <name>Mg(2+)</name>
        <dbReference type="ChEBI" id="CHEBI:18420"/>
    </ligand>
</feature>
<dbReference type="Pfam" id="PF03328">
    <property type="entry name" value="HpcH_HpaI"/>
    <property type="match status" value="1"/>
</dbReference>
<proteinExistence type="predicted"/>
<evidence type="ECO:0000313" key="8">
    <source>
        <dbReference type="Proteomes" id="UP000822476"/>
    </source>
</evidence>
<feature type="domain" description="HpcH/HpaI aldolase/citrate lyase" evidence="6">
    <location>
        <begin position="49"/>
        <end position="310"/>
    </location>
</feature>
<keyword evidence="2 5" id="KW-0479">Metal-binding</keyword>
<dbReference type="InterPro" id="IPR040186">
    <property type="entry name" value="Citramalyl-CoA_lyase"/>
</dbReference>
<dbReference type="GO" id="GO:0047777">
    <property type="term" value="F:(S)-citramalyl-CoA lyase activity"/>
    <property type="evidence" value="ECO:0007669"/>
    <property type="project" value="TreeGrafter"/>
</dbReference>
<dbReference type="OrthoDB" id="1773at2759"/>
<dbReference type="InterPro" id="IPR015813">
    <property type="entry name" value="Pyrv/PenolPyrv_kinase-like_dom"/>
</dbReference>